<feature type="transmembrane region" description="Helical" evidence="7">
    <location>
        <begin position="327"/>
        <end position="343"/>
    </location>
</feature>
<dbReference type="InterPro" id="IPR000849">
    <property type="entry name" value="Sugar_P_transporter"/>
</dbReference>
<evidence type="ECO:0000256" key="7">
    <source>
        <dbReference type="SAM" id="Phobius"/>
    </source>
</evidence>
<evidence type="ECO:0000313" key="11">
    <source>
        <dbReference type="Proteomes" id="UP000591071"/>
    </source>
</evidence>
<proteinExistence type="predicted"/>
<name>A0A848BZM4_9FIRM</name>
<dbReference type="PANTHER" id="PTHR11662">
    <property type="entry name" value="SOLUTE CARRIER FAMILY 17"/>
    <property type="match status" value="1"/>
</dbReference>
<feature type="transmembrane region" description="Helical" evidence="7">
    <location>
        <begin position="349"/>
        <end position="372"/>
    </location>
</feature>
<accession>A0A848BZM4</accession>
<evidence type="ECO:0000313" key="12">
    <source>
        <dbReference type="Proteomes" id="UP001605989"/>
    </source>
</evidence>
<dbReference type="CDD" id="cd17319">
    <property type="entry name" value="MFS_ExuT_GudP_like"/>
    <property type="match status" value="1"/>
</dbReference>
<dbReference type="EMBL" id="JABAFG010000010">
    <property type="protein sequence ID" value="NME28457.1"/>
    <property type="molecule type" value="Genomic_DNA"/>
</dbReference>
<feature type="transmembrane region" description="Helical" evidence="7">
    <location>
        <begin position="414"/>
        <end position="435"/>
    </location>
</feature>
<dbReference type="InterPro" id="IPR050382">
    <property type="entry name" value="MFS_Na/Anion_cotransporter"/>
</dbReference>
<dbReference type="RefSeq" id="WP_075582020.1">
    <property type="nucleotide sequence ID" value="NZ_CP011940.1"/>
</dbReference>
<dbReference type="Pfam" id="PF07690">
    <property type="entry name" value="MFS_1"/>
    <property type="match status" value="1"/>
</dbReference>
<feature type="transmembrane region" description="Helical" evidence="7">
    <location>
        <begin position="20"/>
        <end position="36"/>
    </location>
</feature>
<keyword evidence="2" id="KW-0813">Transport</keyword>
<feature type="transmembrane region" description="Helical" evidence="7">
    <location>
        <begin position="384"/>
        <end position="408"/>
    </location>
</feature>
<evidence type="ECO:0000256" key="3">
    <source>
        <dbReference type="ARBA" id="ARBA00022475"/>
    </source>
</evidence>
<dbReference type="PIRSF" id="PIRSF002808">
    <property type="entry name" value="Hexose_phosphate_transp"/>
    <property type="match status" value="1"/>
</dbReference>
<feature type="domain" description="Major facilitator superfamily (MFS) profile" evidence="8">
    <location>
        <begin position="22"/>
        <end position="440"/>
    </location>
</feature>
<dbReference type="GO" id="GO:0005886">
    <property type="term" value="C:plasma membrane"/>
    <property type="evidence" value="ECO:0007669"/>
    <property type="project" value="UniProtKB-SubCell"/>
</dbReference>
<dbReference type="KEGG" id="mhw:ACT01_05080"/>
<feature type="transmembrane region" description="Helical" evidence="7">
    <location>
        <begin position="287"/>
        <end position="306"/>
    </location>
</feature>
<dbReference type="Gene3D" id="1.20.1250.20">
    <property type="entry name" value="MFS general substrate transporter like domains"/>
    <property type="match status" value="2"/>
</dbReference>
<dbReference type="PANTHER" id="PTHR11662:SF399">
    <property type="entry name" value="FI19708P1-RELATED"/>
    <property type="match status" value="1"/>
</dbReference>
<reference evidence="10 11" key="1">
    <citation type="submission" date="2020-04" db="EMBL/GenBank/DDBJ databases">
        <authorList>
            <person name="Hitch T.C.A."/>
            <person name="Wylensek D."/>
            <person name="Clavel T."/>
        </authorList>
    </citation>
    <scope>NUCLEOTIDE SEQUENCE [LARGE SCALE GENOMIC DNA]</scope>
    <source>
        <strain evidence="10 11">Oil-RF-744-FAT-WT-6-1</strain>
    </source>
</reference>
<organism evidence="10 11">
    <name type="scientific">Megasphaera hexanoica</name>
    <dbReference type="NCBI Taxonomy" id="1675036"/>
    <lineage>
        <taxon>Bacteria</taxon>
        <taxon>Bacillati</taxon>
        <taxon>Bacillota</taxon>
        <taxon>Negativicutes</taxon>
        <taxon>Veillonellales</taxon>
        <taxon>Veillonellaceae</taxon>
        <taxon>Megasphaera</taxon>
    </lineage>
</organism>
<evidence type="ECO:0000256" key="5">
    <source>
        <dbReference type="ARBA" id="ARBA00022989"/>
    </source>
</evidence>
<feature type="transmembrane region" description="Helical" evidence="7">
    <location>
        <begin position="57"/>
        <end position="74"/>
    </location>
</feature>
<evidence type="ECO:0000259" key="8">
    <source>
        <dbReference type="PROSITE" id="PS50850"/>
    </source>
</evidence>
<dbReference type="InterPro" id="IPR020846">
    <property type="entry name" value="MFS_dom"/>
</dbReference>
<dbReference type="OrthoDB" id="105228at2"/>
<dbReference type="SUPFAM" id="SSF103473">
    <property type="entry name" value="MFS general substrate transporter"/>
    <property type="match status" value="1"/>
</dbReference>
<dbReference type="Proteomes" id="UP001605989">
    <property type="component" value="Unassembled WGS sequence"/>
</dbReference>
<evidence type="ECO:0000256" key="1">
    <source>
        <dbReference type="ARBA" id="ARBA00004651"/>
    </source>
</evidence>
<evidence type="ECO:0000256" key="6">
    <source>
        <dbReference type="ARBA" id="ARBA00023136"/>
    </source>
</evidence>
<protein>
    <submittedName>
        <fullName evidence="10">MFS transporter</fullName>
    </submittedName>
</protein>
<keyword evidence="6 7" id="KW-0472">Membrane</keyword>
<keyword evidence="3" id="KW-1003">Cell membrane</keyword>
<evidence type="ECO:0000313" key="9">
    <source>
        <dbReference type="EMBL" id="MFG6273036.1"/>
    </source>
</evidence>
<dbReference type="InterPro" id="IPR036259">
    <property type="entry name" value="MFS_trans_sf"/>
</dbReference>
<comment type="subcellular location">
    <subcellularLocation>
        <location evidence="1">Cell membrane</location>
        <topology evidence="1">Multi-pass membrane protein</topology>
    </subcellularLocation>
</comment>
<comment type="caution">
    <text evidence="10">The sequence shown here is derived from an EMBL/GenBank/DDBJ whole genome shotgun (WGS) entry which is preliminary data.</text>
</comment>
<evidence type="ECO:0000313" key="10">
    <source>
        <dbReference type="EMBL" id="NME28457.1"/>
    </source>
</evidence>
<feature type="transmembrane region" description="Helical" evidence="7">
    <location>
        <begin position="94"/>
        <end position="119"/>
    </location>
</feature>
<keyword evidence="12" id="KW-1185">Reference proteome</keyword>
<dbReference type="Proteomes" id="UP000591071">
    <property type="component" value="Unassembled WGS sequence"/>
</dbReference>
<dbReference type="GO" id="GO:0022857">
    <property type="term" value="F:transmembrane transporter activity"/>
    <property type="evidence" value="ECO:0007669"/>
    <property type="project" value="InterPro"/>
</dbReference>
<feature type="transmembrane region" description="Helical" evidence="7">
    <location>
        <begin position="178"/>
        <end position="197"/>
    </location>
</feature>
<evidence type="ECO:0000256" key="2">
    <source>
        <dbReference type="ARBA" id="ARBA00022448"/>
    </source>
</evidence>
<evidence type="ECO:0000256" key="4">
    <source>
        <dbReference type="ARBA" id="ARBA00022692"/>
    </source>
</evidence>
<dbReference type="AlphaFoldDB" id="A0A848BZM4"/>
<sequence>MATLDSKTGVLVEKPTNVRWQVFIAIFILCSINYVDRAVISVLMPAIQSDLGFSPEMVGVILSAFFWGYVLMQIPCGWLCDKIQPGKVIVGTGVLWGIFQIITGFITSSSLFIAIRALLGISEAPIYPAGGKLQSVWLTKNERGKGSALLDSGSAVGNAIGAPLCAVFVAFLDGWRGALMAAGVLTILVVLACKPLMSHTPENSPRCNEAEREYLRKAFEEEDAESLSAMQAETGNTSTGSTLSKYMTSRSFWSLCLGFGAYDSFWYGLMTWGALYLHATHGLDIKGLGWAIFVIYMVGVVGEIVGGTLTDKWRKNSADSNKIMRRLFPVLGICIAIPMYLLSAATDVYIAVAFLSVAMFFEKWCGCLYWSLPALCTDRKHSGAVGGAMNMFGNLGGAIVPIVVGLIVGATGSYYWALMLFVALAVALGVLPALINYNKKIGME</sequence>
<reference evidence="9 12" key="2">
    <citation type="submission" date="2024-10" db="EMBL/GenBank/DDBJ databases">
        <authorList>
            <person name="Sang B.-I."/>
            <person name="Prabhaharan D."/>
        </authorList>
    </citation>
    <scope>NUCLEOTIDE SEQUENCE [LARGE SCALE GENOMIC DNA]</scope>
    <source>
        <strain evidence="9 12">MH</strain>
    </source>
</reference>
<feature type="transmembrane region" description="Helical" evidence="7">
    <location>
        <begin position="252"/>
        <end position="275"/>
    </location>
</feature>
<gene>
    <name evidence="9" type="ORF">ACGTZG_07520</name>
    <name evidence="10" type="ORF">HF872_07440</name>
</gene>
<dbReference type="PROSITE" id="PS50850">
    <property type="entry name" value="MFS"/>
    <property type="match status" value="1"/>
</dbReference>
<keyword evidence="5 7" id="KW-1133">Transmembrane helix</keyword>
<keyword evidence="4 7" id="KW-0812">Transmembrane</keyword>
<dbReference type="InterPro" id="IPR011701">
    <property type="entry name" value="MFS"/>
</dbReference>
<dbReference type="EMBL" id="JBIEKR010000005">
    <property type="protein sequence ID" value="MFG6273036.1"/>
    <property type="molecule type" value="Genomic_DNA"/>
</dbReference>